<dbReference type="Pfam" id="PF00656">
    <property type="entry name" value="Peptidase_C14"/>
    <property type="match status" value="1"/>
</dbReference>
<dbReference type="InterPro" id="IPR011600">
    <property type="entry name" value="Pept_C14_caspase"/>
</dbReference>
<sequence>MMLPDVERSRAVLIGASAYKELTDLPAVRQNLSRLRELLTDPSVWGLPEEHCVIVADEDSPLKVLDAVQAAAEAATDTLLVYYAGHGLLDQSMDLLLALPDSDARRMYMSIRYTDIRRELRRAVQCSSKVVILDCCFSGSAMRDGMGRMAEIADQAAVEGSWLVTASAEHAPALSPPGEPYTAFTGELIKLLDRGVKDGPEFLDVDTLYLRIYQELKARDRPEPQQRIGNKGAQIVIARNRWTAQQGEPEASGTSYLPPELLRDIPRSLPSLSVEVDERRIAGRDDDAERVLRAIGQHRSAQEVAATLGWFEHQERRDNLSAVLLGLSYRDVRDSHRVFGVLTQIDAPGAAEALLVGEAGGPPERIAQWITMLLQTAEPEGRIRTLLDAAVVSAAQLPDRLIDIISSLLVRKLTEAMEYLLDRYGRTMDGPGAAVVADALRETGRDEAAYRLYPLSIDTLADRAPVHIAALVGGLRAHGMSFAAGRLAIEAAARQPTADDRADLIMSMTGAGDLDDLVDGIVGVFAEELGDDELGTLADILRQRGGNAVGLYIAKAAHRPIEVTIQYVNELVETGRPVDAFAILEQAGADRDADELDQLTRGIIDTPGHRRSRRVFAAVAAKSSPGLCDLYEILHRADDGRAGLLREALLSRPTAEVLRVVVALTRTKRPELGTDLLVEAVRRQPALLPDGLELWGDEETIDPLILATAGAPSLGSAVPRLVRKRLQLHHGAVGFDDSLTRHPPAAIFTVITAYCTVEGNRYRMSTVTWLVRRVADDVAFLLHVLAWGARSRQSAEAMADAGAATLELMIEMAVRGGPRYAIALFDALLRRNLGTIMKRFVVSLRRYHTAGVDIFILASALHRTRASTLSIELLRGRAQLPFKATVDPFATAVSEILYRTKSPFARVIRYPAEPDLIAVLRHQGLVEDDDHCLLILQYQFLLRLRRIVFTGTYARHWSGTMLMYSELVQADRVVSHGTELWLSLGGTHFAGRWTMGSNAECNELAALLRSVRERLVSVKSRYQELAIDAPAIARPAARPSIERAGQDGGPPPA</sequence>
<keyword evidence="3" id="KW-1185">Reference proteome</keyword>
<organism evidence="2 3">
    <name type="scientific">Actinoplanes digitatis</name>
    <dbReference type="NCBI Taxonomy" id="1868"/>
    <lineage>
        <taxon>Bacteria</taxon>
        <taxon>Bacillati</taxon>
        <taxon>Actinomycetota</taxon>
        <taxon>Actinomycetes</taxon>
        <taxon>Micromonosporales</taxon>
        <taxon>Micromonosporaceae</taxon>
        <taxon>Actinoplanes</taxon>
    </lineage>
</organism>
<accession>A0A7W7MSH0</accession>
<dbReference type="AlphaFoldDB" id="A0A7W7MSH0"/>
<evidence type="ECO:0000313" key="2">
    <source>
        <dbReference type="EMBL" id="MBB4764524.1"/>
    </source>
</evidence>
<gene>
    <name evidence="2" type="ORF">BJ971_005080</name>
</gene>
<feature type="domain" description="Peptidase C14 caspase" evidence="1">
    <location>
        <begin position="9"/>
        <end position="217"/>
    </location>
</feature>
<dbReference type="GO" id="GO:0004197">
    <property type="term" value="F:cysteine-type endopeptidase activity"/>
    <property type="evidence" value="ECO:0007669"/>
    <property type="project" value="InterPro"/>
</dbReference>
<dbReference type="Gene3D" id="3.40.50.1460">
    <property type="match status" value="1"/>
</dbReference>
<evidence type="ECO:0000313" key="3">
    <source>
        <dbReference type="Proteomes" id="UP000578112"/>
    </source>
</evidence>
<evidence type="ECO:0000259" key="1">
    <source>
        <dbReference type="Pfam" id="PF00656"/>
    </source>
</evidence>
<dbReference type="NCBIfam" id="NF047832">
    <property type="entry name" value="caspase_w_EACC1"/>
    <property type="match status" value="1"/>
</dbReference>
<dbReference type="GO" id="GO:0006508">
    <property type="term" value="P:proteolysis"/>
    <property type="evidence" value="ECO:0007669"/>
    <property type="project" value="InterPro"/>
</dbReference>
<proteinExistence type="predicted"/>
<dbReference type="Proteomes" id="UP000578112">
    <property type="component" value="Unassembled WGS sequence"/>
</dbReference>
<dbReference type="InterPro" id="IPR029030">
    <property type="entry name" value="Caspase-like_dom_sf"/>
</dbReference>
<reference evidence="2 3" key="1">
    <citation type="submission" date="2020-08" db="EMBL/GenBank/DDBJ databases">
        <title>Sequencing the genomes of 1000 actinobacteria strains.</title>
        <authorList>
            <person name="Klenk H.-P."/>
        </authorList>
    </citation>
    <scope>NUCLEOTIDE SEQUENCE [LARGE SCALE GENOMIC DNA]</scope>
    <source>
        <strain evidence="2 3">DSM 43149</strain>
    </source>
</reference>
<dbReference type="SUPFAM" id="SSF52129">
    <property type="entry name" value="Caspase-like"/>
    <property type="match status" value="1"/>
</dbReference>
<name>A0A7W7MSH0_9ACTN</name>
<comment type="caution">
    <text evidence="2">The sequence shown here is derived from an EMBL/GenBank/DDBJ whole genome shotgun (WGS) entry which is preliminary data.</text>
</comment>
<dbReference type="EMBL" id="JACHNH010000001">
    <property type="protein sequence ID" value="MBB4764524.1"/>
    <property type="molecule type" value="Genomic_DNA"/>
</dbReference>
<protein>
    <recommendedName>
        <fullName evidence="1">Peptidase C14 caspase domain-containing protein</fullName>
    </recommendedName>
</protein>